<proteinExistence type="predicted"/>
<feature type="transmembrane region" description="Helical" evidence="1">
    <location>
        <begin position="12"/>
        <end position="37"/>
    </location>
</feature>
<dbReference type="AlphaFoldDB" id="A0AAN9N9I3"/>
<keyword evidence="3" id="KW-1185">Reference proteome</keyword>
<organism evidence="2 3">
    <name type="scientific">Phaseolus coccineus</name>
    <name type="common">Scarlet runner bean</name>
    <name type="synonym">Phaseolus multiflorus</name>
    <dbReference type="NCBI Taxonomy" id="3886"/>
    <lineage>
        <taxon>Eukaryota</taxon>
        <taxon>Viridiplantae</taxon>
        <taxon>Streptophyta</taxon>
        <taxon>Embryophyta</taxon>
        <taxon>Tracheophyta</taxon>
        <taxon>Spermatophyta</taxon>
        <taxon>Magnoliopsida</taxon>
        <taxon>eudicotyledons</taxon>
        <taxon>Gunneridae</taxon>
        <taxon>Pentapetalae</taxon>
        <taxon>rosids</taxon>
        <taxon>fabids</taxon>
        <taxon>Fabales</taxon>
        <taxon>Fabaceae</taxon>
        <taxon>Papilionoideae</taxon>
        <taxon>50 kb inversion clade</taxon>
        <taxon>NPAAA clade</taxon>
        <taxon>indigoferoid/millettioid clade</taxon>
        <taxon>Phaseoleae</taxon>
        <taxon>Phaseolus</taxon>
    </lineage>
</organism>
<sequence>MCIIPACNVSILMFFLSIFLLYLFTTLGLSFLNLGLLKGVGFCRWIRFNISFNECFVILYPPCENYIIIGSLVFTRNEFELKE</sequence>
<keyword evidence="1" id="KW-0472">Membrane</keyword>
<reference evidence="2 3" key="1">
    <citation type="submission" date="2024-01" db="EMBL/GenBank/DDBJ databases">
        <title>The genomes of 5 underutilized Papilionoideae crops provide insights into root nodulation and disease resistanc.</title>
        <authorList>
            <person name="Jiang F."/>
        </authorList>
    </citation>
    <scope>NUCLEOTIDE SEQUENCE [LARGE SCALE GENOMIC DNA]</scope>
    <source>
        <strain evidence="2">JINMINGXINNONG_FW02</strain>
        <tissue evidence="2">Leaves</tissue>
    </source>
</reference>
<keyword evidence="1" id="KW-0812">Transmembrane</keyword>
<protein>
    <submittedName>
        <fullName evidence="2">Uncharacterized protein</fullName>
    </submittedName>
</protein>
<evidence type="ECO:0000313" key="2">
    <source>
        <dbReference type="EMBL" id="KAK7369090.1"/>
    </source>
</evidence>
<dbReference type="EMBL" id="JAYMYR010000004">
    <property type="protein sequence ID" value="KAK7369090.1"/>
    <property type="molecule type" value="Genomic_DNA"/>
</dbReference>
<dbReference type="Proteomes" id="UP001374584">
    <property type="component" value="Unassembled WGS sequence"/>
</dbReference>
<name>A0AAN9N9I3_PHACN</name>
<gene>
    <name evidence="2" type="ORF">VNO80_11124</name>
</gene>
<accession>A0AAN9N9I3</accession>
<evidence type="ECO:0000313" key="3">
    <source>
        <dbReference type="Proteomes" id="UP001374584"/>
    </source>
</evidence>
<comment type="caution">
    <text evidence="2">The sequence shown here is derived from an EMBL/GenBank/DDBJ whole genome shotgun (WGS) entry which is preliminary data.</text>
</comment>
<keyword evidence="1" id="KW-1133">Transmembrane helix</keyword>
<evidence type="ECO:0000256" key="1">
    <source>
        <dbReference type="SAM" id="Phobius"/>
    </source>
</evidence>